<comment type="similarity">
    <text evidence="1 6">Belongs to the E2F/DP family.</text>
</comment>
<dbReference type="SUPFAM" id="SSF46785">
    <property type="entry name" value="Winged helix' DNA-binding domain"/>
    <property type="match status" value="1"/>
</dbReference>
<dbReference type="Pfam" id="PF02319">
    <property type="entry name" value="WHD_E2F_TDP"/>
    <property type="match status" value="1"/>
</dbReference>
<evidence type="ECO:0000256" key="6">
    <source>
        <dbReference type="RuleBase" id="RU003796"/>
    </source>
</evidence>
<gene>
    <name evidence="9" type="ORF">ZOSMA_37G00920</name>
</gene>
<protein>
    <submittedName>
        <fullName evidence="9">Transcription factor (E2F)</fullName>
    </submittedName>
</protein>
<evidence type="ECO:0000313" key="9">
    <source>
        <dbReference type="EMBL" id="KMZ64211.1"/>
    </source>
</evidence>
<proteinExistence type="inferred from homology"/>
<dbReference type="GO" id="GO:0006357">
    <property type="term" value="P:regulation of transcription by RNA polymerase II"/>
    <property type="evidence" value="ECO:0000318"/>
    <property type="project" value="GO_Central"/>
</dbReference>
<evidence type="ECO:0000313" key="10">
    <source>
        <dbReference type="Proteomes" id="UP000036987"/>
    </source>
</evidence>
<dbReference type="InterPro" id="IPR037241">
    <property type="entry name" value="E2F-DP_heterodim"/>
</dbReference>
<evidence type="ECO:0000256" key="7">
    <source>
        <dbReference type="SAM" id="MobiDB-lite"/>
    </source>
</evidence>
<dbReference type="OMA" id="WKGLGMS"/>
<dbReference type="EMBL" id="LFYR01001173">
    <property type="protein sequence ID" value="KMZ64211.1"/>
    <property type="molecule type" value="Genomic_DNA"/>
</dbReference>
<reference evidence="10" key="1">
    <citation type="journal article" date="2016" name="Nature">
        <title>The genome of the seagrass Zostera marina reveals angiosperm adaptation to the sea.</title>
        <authorList>
            <person name="Olsen J.L."/>
            <person name="Rouze P."/>
            <person name="Verhelst B."/>
            <person name="Lin Y.-C."/>
            <person name="Bayer T."/>
            <person name="Collen J."/>
            <person name="Dattolo E."/>
            <person name="De Paoli E."/>
            <person name="Dittami S."/>
            <person name="Maumus F."/>
            <person name="Michel G."/>
            <person name="Kersting A."/>
            <person name="Lauritano C."/>
            <person name="Lohaus R."/>
            <person name="Toepel M."/>
            <person name="Tonon T."/>
            <person name="Vanneste K."/>
            <person name="Amirebrahimi M."/>
            <person name="Brakel J."/>
            <person name="Bostroem C."/>
            <person name="Chovatia M."/>
            <person name="Grimwood J."/>
            <person name="Jenkins J.W."/>
            <person name="Jueterbock A."/>
            <person name="Mraz A."/>
            <person name="Stam W.T."/>
            <person name="Tice H."/>
            <person name="Bornberg-Bauer E."/>
            <person name="Green P.J."/>
            <person name="Pearson G.A."/>
            <person name="Procaccini G."/>
            <person name="Duarte C.M."/>
            <person name="Schmutz J."/>
            <person name="Reusch T.B.H."/>
            <person name="Van de Peer Y."/>
        </authorList>
    </citation>
    <scope>NUCLEOTIDE SEQUENCE [LARGE SCALE GENOMIC DNA]</scope>
    <source>
        <strain evidence="10">cv. Finnish</strain>
    </source>
</reference>
<dbReference type="FunFam" id="1.10.10.10:FF:000008">
    <property type="entry name" value="E2F transcription factor 1"/>
    <property type="match status" value="1"/>
</dbReference>
<dbReference type="Gene3D" id="6.10.250.540">
    <property type="match status" value="1"/>
</dbReference>
<keyword evidence="2 6" id="KW-0805">Transcription regulation</keyword>
<dbReference type="AlphaFoldDB" id="A0A0K9P5A7"/>
<dbReference type="InterPro" id="IPR003316">
    <property type="entry name" value="E2F_WHTH_DNA-bd_dom"/>
</dbReference>
<comment type="subcellular location">
    <subcellularLocation>
        <location evidence="6">Nucleus</location>
    </subcellularLocation>
</comment>
<sequence length="415" mass="46346">MSGIEGSTLSPPPLSSPPTTKSFSFDQFPLFDRMPLTSSDDVLGKIAIPPFASVSSAPFVPTISHMEGVELKKIKKNQEQEGFRKIDQGLKEAIDIHIPSTLPRENGKIHRKSKGSKQKSSLEIPKVNDGTSVNGLISSGSCRYDSSLGLLTKKFIDLLQRAEDGTLDLNRAADILQVQKRRIYDITNVLEGVGLIEKNFKNKIRWKGLGMSRPKGFDDSIAVLKADIESLHAEECRVDDRIRKSRDQLNDLTADVNNQKWLYVTQEEICNLPCFKNDTLLAIKAPHGTSVEVPNPDEDSDFPQRRYEIFARSSLGPIDCYIISNHEPEPGVSSRTQQHAEVSVRDCKDDSFLSLPHITFIPEDASHKICGDSIDSSKTCVIDGIMKITPSDFDMTSDYWLLSDYNVNMTDRWGE</sequence>
<dbReference type="PANTHER" id="PTHR12081:SF18">
    <property type="entry name" value="TRANSCRIPTION FACTOR E2F2-RELATED"/>
    <property type="match status" value="1"/>
</dbReference>
<keyword evidence="5" id="KW-0131">Cell cycle</keyword>
<evidence type="ECO:0000259" key="8">
    <source>
        <dbReference type="SMART" id="SM01372"/>
    </source>
</evidence>
<dbReference type="Gene3D" id="1.10.10.10">
    <property type="entry name" value="Winged helix-like DNA-binding domain superfamily/Winged helix DNA-binding domain"/>
    <property type="match status" value="1"/>
</dbReference>
<evidence type="ECO:0000256" key="4">
    <source>
        <dbReference type="ARBA" id="ARBA00023163"/>
    </source>
</evidence>
<dbReference type="InterPro" id="IPR036390">
    <property type="entry name" value="WH_DNA-bd_sf"/>
</dbReference>
<dbReference type="InterPro" id="IPR036388">
    <property type="entry name" value="WH-like_DNA-bd_sf"/>
</dbReference>
<dbReference type="GO" id="GO:0046983">
    <property type="term" value="F:protein dimerization activity"/>
    <property type="evidence" value="ECO:0007669"/>
    <property type="project" value="InterPro"/>
</dbReference>
<feature type="region of interest" description="Disordered" evidence="7">
    <location>
        <begin position="1"/>
        <end position="21"/>
    </location>
</feature>
<dbReference type="GO" id="GO:0090575">
    <property type="term" value="C:RNA polymerase II transcription regulator complex"/>
    <property type="evidence" value="ECO:0000318"/>
    <property type="project" value="GO_Central"/>
</dbReference>
<keyword evidence="10" id="KW-1185">Reference proteome</keyword>
<evidence type="ECO:0000256" key="5">
    <source>
        <dbReference type="ARBA" id="ARBA00023306"/>
    </source>
</evidence>
<keyword evidence="6" id="KW-0539">Nucleus</keyword>
<dbReference type="Proteomes" id="UP000036987">
    <property type="component" value="Unassembled WGS sequence"/>
</dbReference>
<dbReference type="PANTHER" id="PTHR12081">
    <property type="entry name" value="TRANSCRIPTION FACTOR E2F"/>
    <property type="match status" value="1"/>
</dbReference>
<name>A0A0K9P5A7_ZOSMR</name>
<dbReference type="SUPFAM" id="SSF144074">
    <property type="entry name" value="E2F-DP heterodimerization region"/>
    <property type="match status" value="1"/>
</dbReference>
<dbReference type="OrthoDB" id="1743261at2759"/>
<dbReference type="InterPro" id="IPR032198">
    <property type="entry name" value="E2F_CC-MB"/>
</dbReference>
<feature type="domain" description="E2F/DP family winged-helix DNA-binding" evidence="8">
    <location>
        <begin position="143"/>
        <end position="208"/>
    </location>
</feature>
<comment type="caution">
    <text evidence="9">The sequence shown here is derived from an EMBL/GenBank/DDBJ whole genome shotgun (WGS) entry which is preliminary data.</text>
</comment>
<feature type="region of interest" description="Disordered" evidence="7">
    <location>
        <begin position="102"/>
        <end position="126"/>
    </location>
</feature>
<dbReference type="GO" id="GO:0000978">
    <property type="term" value="F:RNA polymerase II cis-regulatory region sequence-specific DNA binding"/>
    <property type="evidence" value="ECO:0000318"/>
    <property type="project" value="GO_Central"/>
</dbReference>
<dbReference type="Pfam" id="PF16421">
    <property type="entry name" value="E2F_CC-MB"/>
    <property type="match status" value="1"/>
</dbReference>
<organism evidence="9 10">
    <name type="scientific">Zostera marina</name>
    <name type="common">Eelgrass</name>
    <dbReference type="NCBI Taxonomy" id="29655"/>
    <lineage>
        <taxon>Eukaryota</taxon>
        <taxon>Viridiplantae</taxon>
        <taxon>Streptophyta</taxon>
        <taxon>Embryophyta</taxon>
        <taxon>Tracheophyta</taxon>
        <taxon>Spermatophyta</taxon>
        <taxon>Magnoliopsida</taxon>
        <taxon>Liliopsida</taxon>
        <taxon>Zosteraceae</taxon>
        <taxon>Zostera</taxon>
    </lineage>
</organism>
<dbReference type="CDD" id="cd14660">
    <property type="entry name" value="E2F_DD"/>
    <property type="match status" value="1"/>
</dbReference>
<accession>A0A0K9P5A7</accession>
<dbReference type="SMART" id="SM01372">
    <property type="entry name" value="E2F_TDP"/>
    <property type="match status" value="1"/>
</dbReference>
<evidence type="ECO:0000256" key="2">
    <source>
        <dbReference type="ARBA" id="ARBA00023015"/>
    </source>
</evidence>
<keyword evidence="3 6" id="KW-0238">DNA-binding</keyword>
<keyword evidence="4 6" id="KW-0804">Transcription</keyword>
<evidence type="ECO:0000256" key="3">
    <source>
        <dbReference type="ARBA" id="ARBA00023125"/>
    </source>
</evidence>
<evidence type="ECO:0000256" key="1">
    <source>
        <dbReference type="ARBA" id="ARBA00010940"/>
    </source>
</evidence>
<dbReference type="InterPro" id="IPR015633">
    <property type="entry name" value="E2F"/>
</dbReference>
<dbReference type="GO" id="GO:0000981">
    <property type="term" value="F:DNA-binding transcription factor activity, RNA polymerase II-specific"/>
    <property type="evidence" value="ECO:0000318"/>
    <property type="project" value="GO_Central"/>
</dbReference>
<dbReference type="STRING" id="29655.A0A0K9P5A7"/>